<dbReference type="PROSITE" id="PS51186">
    <property type="entry name" value="GNAT"/>
    <property type="match status" value="1"/>
</dbReference>
<dbReference type="PANTHER" id="PTHR43328:SF1">
    <property type="entry name" value="N-ACETYLTRANSFERASE DOMAIN-CONTAINING PROTEIN"/>
    <property type="match status" value="1"/>
</dbReference>
<name>A0ABT8LH40_9BACT</name>
<dbReference type="CDD" id="cd04301">
    <property type="entry name" value="NAT_SF"/>
    <property type="match status" value="1"/>
</dbReference>
<organism evidence="2 3">
    <name type="scientific">Agaribacillus aureus</name>
    <dbReference type="NCBI Taxonomy" id="3051825"/>
    <lineage>
        <taxon>Bacteria</taxon>
        <taxon>Pseudomonadati</taxon>
        <taxon>Bacteroidota</taxon>
        <taxon>Cytophagia</taxon>
        <taxon>Cytophagales</taxon>
        <taxon>Splendidivirgaceae</taxon>
        <taxon>Agaribacillus</taxon>
    </lineage>
</organism>
<dbReference type="PANTHER" id="PTHR43328">
    <property type="entry name" value="ACETYLTRANSFERASE-RELATED"/>
    <property type="match status" value="1"/>
</dbReference>
<dbReference type="InterPro" id="IPR016181">
    <property type="entry name" value="Acyl_CoA_acyltransferase"/>
</dbReference>
<dbReference type="Proteomes" id="UP001172083">
    <property type="component" value="Unassembled WGS sequence"/>
</dbReference>
<keyword evidence="3" id="KW-1185">Reference proteome</keyword>
<gene>
    <name evidence="2" type="primary">pseG</name>
    <name evidence="2" type="ORF">QQ020_26600</name>
</gene>
<proteinExistence type="predicted"/>
<dbReference type="Gene3D" id="3.40.50.2000">
    <property type="entry name" value="Glycogen Phosphorylase B"/>
    <property type="match status" value="1"/>
</dbReference>
<dbReference type="GO" id="GO:0016787">
    <property type="term" value="F:hydrolase activity"/>
    <property type="evidence" value="ECO:0007669"/>
    <property type="project" value="UniProtKB-KW"/>
</dbReference>
<dbReference type="InterPro" id="IPR000182">
    <property type="entry name" value="GNAT_dom"/>
</dbReference>
<dbReference type="InterPro" id="IPR020023">
    <property type="entry name" value="PseG"/>
</dbReference>
<dbReference type="EC" id="3.6.1.57" evidence="2"/>
<sequence length="493" mass="56049">MNSKIYLRADGNKEIGHGHISRLLALADYLKEVCNPILLTSDSSEKVVKSARQYCQEIIKIPQFENLEEEADYLTDYYLKKSDIIVLDGYQYNSSYQKTIKSSGCQLICIDDLNEYKFEADYVINPAGGIDVKAYRKRFYTNILSGPTYALLKKPFIERSKNRTKFKDNKEVLICLGGSDITNQTQHVLGVLEKHGAYKTCHVVVGSSYPYLAQLQEYIKNAAISVHLYSNLSAQEMVQVMSKSAIAVCSASTISYEYCCVGGILYLVKSADNQQGIYNYLIAANLAIPFSNISPEADYHRLVENQKKTFNGDQPLKYLNLIQELQNNTEISVRDIQENDLLVLFNWANDKEVRSNALNTESISLENHKKWFYSKINQGKSKLFIAERSKEPVGQVRFDLVNGCYVIDYSVDSKFRGKGLGKLILKKAIARLLSEKIENSTMVIIGEVRESNVKSWKVFENLNFVFVDLKEHNGVKLRVYKLTLSCDEKNNNS</sequence>
<dbReference type="EMBL" id="JAUJEB010000007">
    <property type="protein sequence ID" value="MDN5215676.1"/>
    <property type="molecule type" value="Genomic_DNA"/>
</dbReference>
<dbReference type="Gene3D" id="3.40.50.11190">
    <property type="match status" value="1"/>
</dbReference>
<keyword evidence="2" id="KW-0378">Hydrolase</keyword>
<dbReference type="Pfam" id="PF00583">
    <property type="entry name" value="Acetyltransf_1"/>
    <property type="match status" value="1"/>
</dbReference>
<evidence type="ECO:0000313" key="2">
    <source>
        <dbReference type="EMBL" id="MDN5215676.1"/>
    </source>
</evidence>
<dbReference type="NCBIfam" id="TIGR03590">
    <property type="entry name" value="PseG"/>
    <property type="match status" value="1"/>
</dbReference>
<comment type="caution">
    <text evidence="2">The sequence shown here is derived from an EMBL/GenBank/DDBJ whole genome shotgun (WGS) entry which is preliminary data.</text>
</comment>
<accession>A0ABT8LH40</accession>
<evidence type="ECO:0000259" key="1">
    <source>
        <dbReference type="PROSITE" id="PS51186"/>
    </source>
</evidence>
<evidence type="ECO:0000313" key="3">
    <source>
        <dbReference type="Proteomes" id="UP001172083"/>
    </source>
</evidence>
<dbReference type="RefSeq" id="WP_346761014.1">
    <property type="nucleotide sequence ID" value="NZ_JAUJEB010000007.1"/>
</dbReference>
<reference evidence="2" key="1">
    <citation type="submission" date="2023-06" db="EMBL/GenBank/DDBJ databases">
        <title>Genomic of Agaribacillus aureum.</title>
        <authorList>
            <person name="Wang G."/>
        </authorList>
    </citation>
    <scope>NUCLEOTIDE SEQUENCE</scope>
    <source>
        <strain evidence="2">BMA12</strain>
    </source>
</reference>
<dbReference type="Gene3D" id="3.40.630.30">
    <property type="match status" value="1"/>
</dbReference>
<dbReference type="SUPFAM" id="SSF55729">
    <property type="entry name" value="Acyl-CoA N-acyltransferases (Nat)"/>
    <property type="match status" value="1"/>
</dbReference>
<protein>
    <submittedName>
        <fullName evidence="2">UDP-2,4-diacetamido-2,4, 6-trideoxy-beta-L-altropyranose hydrolase</fullName>
        <ecNumber evidence="2">3.6.1.57</ecNumber>
    </submittedName>
</protein>
<feature type="domain" description="N-acetyltransferase" evidence="1">
    <location>
        <begin position="331"/>
        <end position="485"/>
    </location>
</feature>